<organism evidence="1 2">
    <name type="scientific">Mycobacterium phage MOOREtheMARYer</name>
    <dbReference type="NCBI Taxonomy" id="1647309"/>
    <lineage>
        <taxon>Viruses</taxon>
        <taxon>Duplodnaviria</taxon>
        <taxon>Heunggongvirae</taxon>
        <taxon>Uroviricota</taxon>
        <taxon>Caudoviricetes</taxon>
        <taxon>Gclasvirinae</taxon>
        <taxon>Pinnievirus</taxon>
        <taxon>Pinnievirus moorethemaryer</taxon>
    </lineage>
</organism>
<keyword evidence="2" id="KW-1185">Reference proteome</keyword>
<dbReference type="KEGG" id="vg:26625193"/>
<dbReference type="OrthoDB" id="11292at10239"/>
<proteinExistence type="predicted"/>
<protein>
    <submittedName>
        <fullName evidence="1">Minor tail protein</fullName>
    </submittedName>
</protein>
<gene>
    <name evidence="1" type="primary">20</name>
    <name evidence="1" type="ORF">SEA_MOORETHEMARYER_20</name>
</gene>
<dbReference type="RefSeq" id="YP_009198057.1">
    <property type="nucleotide sequence ID" value="NC_028791.1"/>
</dbReference>
<dbReference type="Pfam" id="PF10910">
    <property type="entry name" value="Phage_gene29"/>
    <property type="match status" value="1"/>
</dbReference>
<dbReference type="Proteomes" id="UP000202037">
    <property type="component" value="Segment"/>
</dbReference>
<evidence type="ECO:0000313" key="1">
    <source>
        <dbReference type="EMBL" id="AKF14881.1"/>
    </source>
</evidence>
<evidence type="ECO:0000313" key="2">
    <source>
        <dbReference type="Proteomes" id="UP000202037"/>
    </source>
</evidence>
<accession>A0A0F6WET2</accession>
<dbReference type="EMBL" id="KR080202">
    <property type="protein sequence ID" value="AKF14881.1"/>
    <property type="molecule type" value="Genomic_DNA"/>
</dbReference>
<dbReference type="InterPro" id="IPR021226">
    <property type="entry name" value="Phage_gene29"/>
</dbReference>
<reference evidence="1 2" key="1">
    <citation type="journal article" date="2015" name="Genome Announc.">
        <title>Genome Sequences of Cluster G Mycobacteriophages Cambiare, FlagStaff, and MOOREtheMARYer.</title>
        <authorList>
            <person name="Pope W.H."/>
            <person name="Augustine D.A."/>
            <person name="Carroll D.C."/>
            <person name="Duncan J.C."/>
            <person name="Harwi K.M."/>
            <person name="Howry R."/>
            <person name="Jagessar B."/>
            <person name="Lum B.A."/>
            <person name="Meinert J.W."/>
            <person name="Migliozzi J.S."/>
            <person name="Milliken K.A."/>
            <person name="Mitchell C.J."/>
            <person name="Nalatwad A.S."/>
            <person name="Orlandini K.C."/>
            <person name="Rhein M.J."/>
            <person name="Saravanan V."/>
            <person name="Seese B.A."/>
            <person name="Schiebel J.G."/>
            <person name="Thomas K.B."/>
            <person name="Adkins N.L."/>
            <person name="Cohen K.L."/>
            <person name="Iyengar V.B."/>
            <person name="Kim H."/>
            <person name="Kramer Z.J."/>
            <person name="Montgomery M.T."/>
            <person name="Schafer C.E."/>
            <person name="Wilkes K.E."/>
            <person name="Grubb S.R."/>
            <person name="Warner M.H."/>
            <person name="Bowman C.A."/>
            <person name="Russell D.A."/>
            <person name="Hatfull G.F."/>
        </authorList>
    </citation>
    <scope>NUCLEOTIDE SEQUENCE [LARGE SCALE GENOMIC DNA]</scope>
</reference>
<name>A0A0F6WET2_9CAUD</name>
<dbReference type="GeneID" id="26625193"/>
<sequence>MADEYEGPTPEQVAAMNALLASPLEALRERGEFDAERLGFEIPPDQQPAQDLVYLFDQLLDNPVDKHGFSYDLRYLKPLLAWHFARCLPAQFGGDPKVKRREYPNGYVEWVALDAPELPADPMAGMTLEEILDLPPAQRDEAIRRIQGGTHGPVENPDDHIPWKVRTNIVIDEEALK</sequence>